<dbReference type="InterPro" id="IPR052801">
    <property type="entry name" value="Ankyrin-EF-hand"/>
</dbReference>
<dbReference type="Proteomes" id="UP001139238">
    <property type="component" value="Unassembled WGS sequence"/>
</dbReference>
<evidence type="ECO:0000256" key="2">
    <source>
        <dbReference type="SAM" id="MobiDB-lite"/>
    </source>
</evidence>
<dbReference type="PROSITE" id="PS50297">
    <property type="entry name" value="ANK_REP_REGION"/>
    <property type="match status" value="1"/>
</dbReference>
<dbReference type="PANTHER" id="PTHR24127:SF1">
    <property type="entry name" value="ANKYRIN REPEAT AND EF-HAND DOMAIN-CONTAINING PROTEIN 1"/>
    <property type="match status" value="1"/>
</dbReference>
<dbReference type="InterPro" id="IPR002110">
    <property type="entry name" value="Ankyrin_rpt"/>
</dbReference>
<dbReference type="SMART" id="SM00248">
    <property type="entry name" value="ANK"/>
    <property type="match status" value="3"/>
</dbReference>
<feature type="repeat" description="ANK" evidence="1">
    <location>
        <begin position="617"/>
        <end position="649"/>
    </location>
</feature>
<dbReference type="Pfam" id="PF00023">
    <property type="entry name" value="Ank"/>
    <property type="match status" value="1"/>
</dbReference>
<accession>A0A9X1UT35</accession>
<dbReference type="Gene3D" id="1.25.40.20">
    <property type="entry name" value="Ankyrin repeat-containing domain"/>
    <property type="match status" value="2"/>
</dbReference>
<dbReference type="AlphaFoldDB" id="A0A9X1UT35"/>
<protein>
    <submittedName>
        <fullName evidence="3">Ankyrin repeat domain-containing protein</fullName>
    </submittedName>
</protein>
<dbReference type="InterPro" id="IPR036770">
    <property type="entry name" value="Ankyrin_rpt-contain_sf"/>
</dbReference>
<sequence>MPKVTHLPTPFKQIKELTKLLTLNRNFDVNNESPHQIALNNQKENSIKKPNRRNTELKDQLDNKNVSMAAVDGFIEQVFYQPLTTMFTSEQAKFITNCFKNYLDDYLSNFVPNTAVYFMTQDELEILSMRFYLPIALYNHFLTQLPKETIEQIRLMLISEKKSLTVIKNHYLAVLKEYEIKEDIKNACRKSKLTARSIYNFNPEKNEQWDRIKLDFLIAVALDTVRTYPKGQSFIQSLQEILLAASDERKLVVKSLNCDMQNFIATVEVKRFQDHSLFKEKYHKLNSLLSLEFSKDTVGQINSQNLIAEMRNLISENPSLTYASVKIDALEARWHVFSGNSKEAVKLYQKAFDNSLFSCGDTLPNLIKECLAATAYLQSFEKSKFNTSFLSHLKIACTNFGYDMAAVDIEPHLKKERENKSKNRILSAYTVADWEEQMWAKYFQWIFSSEICFPDVEYSSLPAEIPYFSYKNLNIPKPDYKNSNNKITLFNRKMPQLVGYSWLHGMPGELQDRYLKFVKKLLDNGASVNQLSGNNESALLIALEKMDLKDVTQWFLYQIECHKLMKKTQNILPESDLKEKELYYFNTQDRTLFDLLTAHDYQQKYTKKVVNQITSPLEKFPLMQAVRTGRPDVVQTILKMGAEVDKTNFEMRTPLYECLLMLKDLKKSDNNFNRAESFIRSEVFLYDKPILESIRRMNAYTQLDDILYSDIWENSLRIVSKSEQDKQAIAKFLTILENFKLEIFRKYTSVENLKEILRLLVNAGADVNHSHSQGSIKDFTPLMQAVIINDFELFNLLKEANGDLTKNFTIDDDEVKNSIQYLKKHFNSNRITL</sequence>
<name>A0A9X1UT35_9GAMM</name>
<feature type="compositionally biased region" description="Polar residues" evidence="2">
    <location>
        <begin position="33"/>
        <end position="44"/>
    </location>
</feature>
<comment type="caution">
    <text evidence="3">The sequence shown here is derived from an EMBL/GenBank/DDBJ whole genome shotgun (WGS) entry which is preliminary data.</text>
</comment>
<evidence type="ECO:0000313" key="4">
    <source>
        <dbReference type="Proteomes" id="UP001139238"/>
    </source>
</evidence>
<evidence type="ECO:0000313" key="3">
    <source>
        <dbReference type="EMBL" id="MCG8148596.1"/>
    </source>
</evidence>
<keyword evidence="1" id="KW-0040">ANK repeat</keyword>
<evidence type="ECO:0000256" key="1">
    <source>
        <dbReference type="PROSITE-ProRule" id="PRU00023"/>
    </source>
</evidence>
<dbReference type="SUPFAM" id="SSF48403">
    <property type="entry name" value="Ankyrin repeat"/>
    <property type="match status" value="1"/>
</dbReference>
<proteinExistence type="predicted"/>
<feature type="region of interest" description="Disordered" evidence="2">
    <location>
        <begin position="33"/>
        <end position="54"/>
    </location>
</feature>
<keyword evidence="4" id="KW-1185">Reference proteome</keyword>
<reference evidence="3" key="1">
    <citation type="submission" date="2021-08" db="EMBL/GenBank/DDBJ databases">
        <title>Complete genome sequence of Moraxella sp strain PS-22.</title>
        <authorList>
            <person name="Das S.K."/>
        </authorList>
    </citation>
    <scope>NUCLEOTIDE SEQUENCE</scope>
    <source>
        <strain evidence="3">PS-22</strain>
    </source>
</reference>
<gene>
    <name evidence="3" type="ORF">H9W84_10745</name>
</gene>
<dbReference type="PANTHER" id="PTHR24127">
    <property type="entry name" value="ANKYRIN REPEAT AND EF-HAND DOMAIN-CONTAINING PROTEIN 1"/>
    <property type="match status" value="1"/>
</dbReference>
<dbReference type="PROSITE" id="PS50088">
    <property type="entry name" value="ANK_REPEAT"/>
    <property type="match status" value="1"/>
</dbReference>
<organism evidence="3 4">
    <name type="scientific">Moraxella tetraodonis</name>
    <dbReference type="NCBI Taxonomy" id="2767221"/>
    <lineage>
        <taxon>Bacteria</taxon>
        <taxon>Pseudomonadati</taxon>
        <taxon>Pseudomonadota</taxon>
        <taxon>Gammaproteobacteria</taxon>
        <taxon>Moraxellales</taxon>
        <taxon>Moraxellaceae</taxon>
        <taxon>Moraxella</taxon>
    </lineage>
</organism>
<dbReference type="EMBL" id="JACSYB010000001">
    <property type="protein sequence ID" value="MCG8148596.1"/>
    <property type="molecule type" value="Genomic_DNA"/>
</dbReference>
<dbReference type="RefSeq" id="WP_239743558.1">
    <property type="nucleotide sequence ID" value="NZ_JACSYB010000001.1"/>
</dbReference>